<gene>
    <name evidence="1" type="ORF">SNOG_05266</name>
</gene>
<dbReference type="GeneID" id="5972548"/>
<accession>Q0USJ8</accession>
<name>Q0USJ8_PHANO</name>
<dbReference type="RefSeq" id="XP_001795673.1">
    <property type="nucleotide sequence ID" value="XM_001795621.1"/>
</dbReference>
<reference evidence="2" key="1">
    <citation type="journal article" date="2007" name="Plant Cell">
        <title>Dothideomycete-plant interactions illuminated by genome sequencing and EST analysis of the wheat pathogen Stagonospora nodorum.</title>
        <authorList>
            <person name="Hane J.K."/>
            <person name="Lowe R.G."/>
            <person name="Solomon P.S."/>
            <person name="Tan K.C."/>
            <person name="Schoch C.L."/>
            <person name="Spatafora J.W."/>
            <person name="Crous P.W."/>
            <person name="Kodira C."/>
            <person name="Birren B.W."/>
            <person name="Galagan J.E."/>
            <person name="Torriani S.F."/>
            <person name="McDonald B.A."/>
            <person name="Oliver R.P."/>
        </authorList>
    </citation>
    <scope>NUCLEOTIDE SEQUENCE [LARGE SCALE GENOMIC DNA]</scope>
    <source>
        <strain evidence="2">SN15 / ATCC MYA-4574 / FGSC 10173</strain>
    </source>
</reference>
<dbReference type="InParanoid" id="Q0USJ8"/>
<protein>
    <submittedName>
        <fullName evidence="1">Uncharacterized protein</fullName>
    </submittedName>
</protein>
<sequence length="94" mass="10468">MATAHDDDLPKRREMVLEFTLGPEHQLHYVVQPKGVDGDGLDEPGPLIASRPGCETPEIREIERAGSIYWSIEGEGGVRTLWVIAFHNGVVTRF</sequence>
<evidence type="ECO:0000313" key="1">
    <source>
        <dbReference type="EMBL" id="EAT87657.1"/>
    </source>
</evidence>
<dbReference type="AlphaFoldDB" id="Q0USJ8"/>
<dbReference type="Proteomes" id="UP000001055">
    <property type="component" value="Unassembled WGS sequence"/>
</dbReference>
<evidence type="ECO:0000313" key="2">
    <source>
        <dbReference type="Proteomes" id="UP000001055"/>
    </source>
</evidence>
<dbReference type="KEGG" id="pno:SNOG_05266"/>
<dbReference type="EMBL" id="CH445331">
    <property type="protein sequence ID" value="EAT87657.1"/>
    <property type="molecule type" value="Genomic_DNA"/>
</dbReference>
<proteinExistence type="predicted"/>
<organism evidence="1 2">
    <name type="scientific">Phaeosphaeria nodorum (strain SN15 / ATCC MYA-4574 / FGSC 10173)</name>
    <name type="common">Glume blotch fungus</name>
    <name type="synonym">Parastagonospora nodorum</name>
    <dbReference type="NCBI Taxonomy" id="321614"/>
    <lineage>
        <taxon>Eukaryota</taxon>
        <taxon>Fungi</taxon>
        <taxon>Dikarya</taxon>
        <taxon>Ascomycota</taxon>
        <taxon>Pezizomycotina</taxon>
        <taxon>Dothideomycetes</taxon>
        <taxon>Pleosporomycetidae</taxon>
        <taxon>Pleosporales</taxon>
        <taxon>Pleosporineae</taxon>
        <taxon>Phaeosphaeriaceae</taxon>
        <taxon>Parastagonospora</taxon>
    </lineage>
</organism>